<dbReference type="Proteomes" id="UP000823388">
    <property type="component" value="Chromosome 8N"/>
</dbReference>
<organism evidence="1 2">
    <name type="scientific">Panicum virgatum</name>
    <name type="common">Blackwell switchgrass</name>
    <dbReference type="NCBI Taxonomy" id="38727"/>
    <lineage>
        <taxon>Eukaryota</taxon>
        <taxon>Viridiplantae</taxon>
        <taxon>Streptophyta</taxon>
        <taxon>Embryophyta</taxon>
        <taxon>Tracheophyta</taxon>
        <taxon>Spermatophyta</taxon>
        <taxon>Magnoliopsida</taxon>
        <taxon>Liliopsida</taxon>
        <taxon>Poales</taxon>
        <taxon>Poaceae</taxon>
        <taxon>PACMAD clade</taxon>
        <taxon>Panicoideae</taxon>
        <taxon>Panicodae</taxon>
        <taxon>Paniceae</taxon>
        <taxon>Panicinae</taxon>
        <taxon>Panicum</taxon>
        <taxon>Panicum sect. Hiantes</taxon>
    </lineage>
</organism>
<name>A0A8T0P5J0_PANVG</name>
<reference evidence="1" key="1">
    <citation type="submission" date="2020-05" db="EMBL/GenBank/DDBJ databases">
        <title>WGS assembly of Panicum virgatum.</title>
        <authorList>
            <person name="Lovell J.T."/>
            <person name="Jenkins J."/>
            <person name="Shu S."/>
            <person name="Juenger T.E."/>
            <person name="Schmutz J."/>
        </authorList>
    </citation>
    <scope>NUCLEOTIDE SEQUENCE</scope>
    <source>
        <strain evidence="1">AP13</strain>
    </source>
</reference>
<comment type="caution">
    <text evidence="1">The sequence shown here is derived from an EMBL/GenBank/DDBJ whole genome shotgun (WGS) entry which is preliminary data.</text>
</comment>
<dbReference type="AlphaFoldDB" id="A0A8T0P5J0"/>
<sequence>MLVADHNHSCKLLNKELVFISCRSADPLCCCRET</sequence>
<evidence type="ECO:0000313" key="2">
    <source>
        <dbReference type="Proteomes" id="UP000823388"/>
    </source>
</evidence>
<gene>
    <name evidence="1" type="ORF">PVAP13_8NG255300</name>
</gene>
<proteinExistence type="predicted"/>
<dbReference type="EMBL" id="CM029052">
    <property type="protein sequence ID" value="KAG2557397.1"/>
    <property type="molecule type" value="Genomic_DNA"/>
</dbReference>
<accession>A0A8T0P5J0</accession>
<protein>
    <submittedName>
        <fullName evidence="1">Uncharacterized protein</fullName>
    </submittedName>
</protein>
<keyword evidence="2" id="KW-1185">Reference proteome</keyword>
<evidence type="ECO:0000313" key="1">
    <source>
        <dbReference type="EMBL" id="KAG2557397.1"/>
    </source>
</evidence>